<evidence type="ECO:0000256" key="1">
    <source>
        <dbReference type="SAM" id="MobiDB-lite"/>
    </source>
</evidence>
<feature type="transmembrane region" description="Helical" evidence="2">
    <location>
        <begin position="309"/>
        <end position="332"/>
    </location>
</feature>
<comment type="caution">
    <text evidence="3">The sequence shown here is derived from an EMBL/GenBank/DDBJ whole genome shotgun (WGS) entry which is preliminary data.</text>
</comment>
<feature type="transmembrane region" description="Helical" evidence="2">
    <location>
        <begin position="284"/>
        <end position="303"/>
    </location>
</feature>
<keyword evidence="2" id="KW-0812">Transmembrane</keyword>
<proteinExistence type="predicted"/>
<feature type="transmembrane region" description="Helical" evidence="2">
    <location>
        <begin position="158"/>
        <end position="176"/>
    </location>
</feature>
<dbReference type="EMBL" id="JAKWBI020000245">
    <property type="protein sequence ID" value="KAJ2898087.1"/>
    <property type="molecule type" value="Genomic_DNA"/>
</dbReference>
<dbReference type="Proteomes" id="UP001201980">
    <property type="component" value="Unassembled WGS sequence"/>
</dbReference>
<evidence type="ECO:0000313" key="4">
    <source>
        <dbReference type="Proteomes" id="UP001201980"/>
    </source>
</evidence>
<feature type="transmembrane region" description="Helical" evidence="2">
    <location>
        <begin position="223"/>
        <end position="244"/>
    </location>
</feature>
<reference evidence="3" key="1">
    <citation type="submission" date="2022-07" db="EMBL/GenBank/DDBJ databases">
        <title>Draft genome sequence of Zalerion maritima ATCC 34329, a (micro)plastics degrading marine fungus.</title>
        <authorList>
            <person name="Paco A."/>
            <person name="Goncalves M.F.M."/>
            <person name="Rocha-Santos T.A.P."/>
            <person name="Alves A."/>
        </authorList>
    </citation>
    <scope>NUCLEOTIDE SEQUENCE</scope>
    <source>
        <strain evidence="3">ATCC 34329</strain>
    </source>
</reference>
<protein>
    <submittedName>
        <fullName evidence="3">Capsular associated protein</fullName>
    </submittedName>
</protein>
<accession>A0AAD5RN09</accession>
<organism evidence="3 4">
    <name type="scientific">Zalerion maritima</name>
    <dbReference type="NCBI Taxonomy" id="339359"/>
    <lineage>
        <taxon>Eukaryota</taxon>
        <taxon>Fungi</taxon>
        <taxon>Dikarya</taxon>
        <taxon>Ascomycota</taxon>
        <taxon>Pezizomycotina</taxon>
        <taxon>Sordariomycetes</taxon>
        <taxon>Lulworthiomycetidae</taxon>
        <taxon>Lulworthiales</taxon>
        <taxon>Lulworthiaceae</taxon>
        <taxon>Zalerion</taxon>
    </lineage>
</organism>
<evidence type="ECO:0000256" key="2">
    <source>
        <dbReference type="SAM" id="Phobius"/>
    </source>
</evidence>
<dbReference type="PANTHER" id="PTHR12203:SF35">
    <property type="entry name" value="PROTEIN O-GLUCOSYLTRANSFERASE 1"/>
    <property type="match status" value="1"/>
</dbReference>
<keyword evidence="4" id="KW-1185">Reference proteome</keyword>
<sequence length="905" mass="101478">MHCIDELVTDSCTTSITDARKHAQPSISIPLPDRAIVFGTASLIVSRLALLNFITINFQCSSPGVEYLLPLFISFFEFFAKPSQTEDRRNTKKYDDYDDISRTIWDDIWTWCLGSLAPTAGQVLTSIGGFLAAKTVMPSTVFCSTGSQSPRLTVFSQYISLPLDAAILLSGSSIMLSDRSLAERMKVFGQIFLSAGLGIFVTWFTGVLFNSEASFFDLDLGSVTRLLIDAFALTIFLAYGSIIHPKEGPMLPVLLLVFAFGAWTSFQNIAFIGQYQAVSKYEALVPYVLLCVGMGAWILAGSICDDMIISAVLAVCTLAAMTACIIIAMLALEKIGSHPLRTRIYRARIEQDRWERYATISQSLKVAVSEYKTRHGREPPGGFDKWYEFAADKKSVVIDHYEQIRRDIEPFWSVPKGELKSRLKEVSALPNVETILIRDGKVTSKSEHPAIKEMENMIEIFSRHLPDMEIPINVGEQPLILAPWHEGGFQFSQAGVAGDGKLVRRGTTRKAEMKDQTDSQSSLTPQSTSITPAAFRHIISNTCPPLSDIRIYHSNTRDLCYSCAEPQSKSHYLRYYPKSLDICHQSDLLLQHDFHLSSPAQKPVSKLLPLFSRTKTDAFADMLLPLAPFPVAPELKRADNKPFRNKKNRLYWRGYLPGTGPNPAGGSEDTMQKGHTERLIHLLHNATDRELIPLAVPTKNHASTNLFTYEHVRAREASAAMPFDIWHLPPNHTAGEPELSPLVQHEFGHGEEAGSMLDSRFILVQDTVHGAPPPGMLPTVLTSNAAPFVASLFREWYTERLYPWVHFVPLDLRWQGIHGTLSYFTGIKGDFYMPKRSNGIGVDGFKDVGKVDWEGRWADGDWIAEQGKKWAARAVRDEDRWIYAFRLLLEWGRILGDREEFKLDS</sequence>
<keyword evidence="2" id="KW-1133">Transmembrane helix</keyword>
<name>A0AAD5RN09_9PEZI</name>
<dbReference type="PANTHER" id="PTHR12203">
    <property type="entry name" value="KDEL LYS-ASP-GLU-LEU CONTAINING - RELATED"/>
    <property type="match status" value="1"/>
</dbReference>
<feature type="compositionally biased region" description="Polar residues" evidence="1">
    <location>
        <begin position="518"/>
        <end position="528"/>
    </location>
</feature>
<feature type="transmembrane region" description="Helical" evidence="2">
    <location>
        <begin position="250"/>
        <end position="272"/>
    </location>
</feature>
<feature type="region of interest" description="Disordered" evidence="1">
    <location>
        <begin position="507"/>
        <end position="528"/>
    </location>
</feature>
<keyword evidence="2" id="KW-0472">Membrane</keyword>
<dbReference type="InterPro" id="IPR051091">
    <property type="entry name" value="O-Glucosyltr/Glycosyltrsf_90"/>
</dbReference>
<feature type="transmembrane region" description="Helical" evidence="2">
    <location>
        <begin position="188"/>
        <end position="211"/>
    </location>
</feature>
<dbReference type="AlphaFoldDB" id="A0AAD5RN09"/>
<gene>
    <name evidence="3" type="ORF">MKZ38_004199</name>
</gene>
<evidence type="ECO:0000313" key="3">
    <source>
        <dbReference type="EMBL" id="KAJ2898087.1"/>
    </source>
</evidence>